<dbReference type="SUPFAM" id="SSF69279">
    <property type="entry name" value="Phage tail proteins"/>
    <property type="match status" value="1"/>
</dbReference>
<accession>A0A844ZKJ7</accession>
<keyword evidence="2" id="KW-1185">Reference proteome</keyword>
<evidence type="ECO:0000313" key="2">
    <source>
        <dbReference type="Proteomes" id="UP000435243"/>
    </source>
</evidence>
<dbReference type="AlphaFoldDB" id="A0A844ZKJ7"/>
<comment type="caution">
    <text evidence="1">The sequence shown here is derived from an EMBL/GenBank/DDBJ whole genome shotgun (WGS) entry which is preliminary data.</text>
</comment>
<dbReference type="Proteomes" id="UP000435243">
    <property type="component" value="Unassembled WGS sequence"/>
</dbReference>
<organism evidence="1 2">
    <name type="scientific">Alteraurantiacibacter aestuarii</name>
    <dbReference type="NCBI Taxonomy" id="650004"/>
    <lineage>
        <taxon>Bacteria</taxon>
        <taxon>Pseudomonadati</taxon>
        <taxon>Pseudomonadota</taxon>
        <taxon>Alphaproteobacteria</taxon>
        <taxon>Sphingomonadales</taxon>
        <taxon>Erythrobacteraceae</taxon>
        <taxon>Alteraurantiacibacter</taxon>
    </lineage>
</organism>
<name>A0A844ZKJ7_9SPHN</name>
<proteinExistence type="predicted"/>
<reference evidence="1 2" key="1">
    <citation type="submission" date="2019-12" db="EMBL/GenBank/DDBJ databases">
        <title>Genomic-based taxomic classification of the family Erythrobacteraceae.</title>
        <authorList>
            <person name="Xu L."/>
        </authorList>
    </citation>
    <scope>NUCLEOTIDE SEQUENCE [LARGE SCALE GENOMIC DNA]</scope>
    <source>
        <strain evidence="1 2">JCM 16339</strain>
    </source>
</reference>
<protein>
    <recommendedName>
        <fullName evidence="3">Phage late control D family protein</fullName>
    </recommendedName>
</protein>
<sequence length="381" mass="40788">MSAPGSIQLELWLGDMVARPAPAQVTALLRGAQVTRNCQAPGTFQLTFRLDRETGSRADFALLTGGMVKPWSRVLVMVRLGSQRTTLIDGFATAQALSHDGDSGASQLVVSGEDVSIVMDRLQLSLEYPEMGDAAIAALVLAKYSLVGIVPEVTPTPFDLVPLEIERTSQQNDTDRAFLSRIAARNGYRFAVRPGPAPQTNIASWGPPENIGSVQTPLSVDLGGATNVSKINFQLDAAAPVQVLGMVQDNDTQIDAPLVTVGSTRIPHLATNPALDALGLMQRRELYTDPRHGYLQAMHDAQVRTDTTSQGVLKVTGELDTLRYGGVLDVPGLIDLRGVGTHYDGRYRVEQVTHNLGIGSYTQSFTLAREGTGSTISQVAA</sequence>
<evidence type="ECO:0000313" key="1">
    <source>
        <dbReference type="EMBL" id="MXO88053.1"/>
    </source>
</evidence>
<evidence type="ECO:0008006" key="3">
    <source>
        <dbReference type="Google" id="ProtNLM"/>
    </source>
</evidence>
<dbReference type="EMBL" id="WTYY01000002">
    <property type="protein sequence ID" value="MXO88053.1"/>
    <property type="molecule type" value="Genomic_DNA"/>
</dbReference>
<dbReference type="RefSeq" id="WP_160589988.1">
    <property type="nucleotide sequence ID" value="NZ_BAAAFP010000002.1"/>
</dbReference>
<gene>
    <name evidence="1" type="ORF">GRI32_04795</name>
</gene>
<dbReference type="OrthoDB" id="262740at2"/>